<evidence type="ECO:0000259" key="8">
    <source>
        <dbReference type="Pfam" id="PF23231"/>
    </source>
</evidence>
<dbReference type="VEuPathDB" id="CryptoDB:Vbra_18438"/>
<feature type="region of interest" description="Disordered" evidence="7">
    <location>
        <begin position="1"/>
        <end position="30"/>
    </location>
</feature>
<dbReference type="PhylomeDB" id="A0A0G4GR91"/>
<dbReference type="OMA" id="HIKVWIS"/>
<dbReference type="EMBL" id="CDMY01000770">
    <property type="protein sequence ID" value="CEM33045.1"/>
    <property type="molecule type" value="Genomic_DNA"/>
</dbReference>
<gene>
    <name evidence="9" type="ORF">Vbra_18438</name>
</gene>
<dbReference type="FunFam" id="1.25.40.10:FF:000075">
    <property type="entry name" value="Crooked neck pre-mRNA-splicing factor 1"/>
    <property type="match status" value="1"/>
</dbReference>
<dbReference type="Pfam" id="PF23240">
    <property type="entry name" value="HAT_PRP39_N"/>
    <property type="match status" value="1"/>
</dbReference>
<evidence type="ECO:0000256" key="6">
    <source>
        <dbReference type="ARBA" id="ARBA00023242"/>
    </source>
</evidence>
<dbReference type="SMART" id="SM00386">
    <property type="entry name" value="HAT"/>
    <property type="match status" value="14"/>
</dbReference>
<protein>
    <recommendedName>
        <fullName evidence="8">Pre-mRNA-splicing factor Syf1/CRNKL1-like C-terminal HAT-repeats domain-containing protein</fullName>
    </recommendedName>
</protein>
<dbReference type="FunCoup" id="A0A0G4GR91">
    <property type="interactions" value="433"/>
</dbReference>
<dbReference type="Proteomes" id="UP000041254">
    <property type="component" value="Unassembled WGS sequence"/>
</dbReference>
<organism evidence="9 10">
    <name type="scientific">Vitrella brassicaformis (strain CCMP3155)</name>
    <dbReference type="NCBI Taxonomy" id="1169540"/>
    <lineage>
        <taxon>Eukaryota</taxon>
        <taxon>Sar</taxon>
        <taxon>Alveolata</taxon>
        <taxon>Colpodellida</taxon>
        <taxon>Vitrellaceae</taxon>
        <taxon>Vitrella</taxon>
    </lineage>
</organism>
<feature type="domain" description="Pre-mRNA-splicing factor Syf1/CRNKL1-like C-terminal HAT-repeats" evidence="8">
    <location>
        <begin position="376"/>
        <end position="445"/>
    </location>
</feature>
<dbReference type="GO" id="GO:0071007">
    <property type="term" value="C:U2-type catalytic step 2 spliceosome"/>
    <property type="evidence" value="ECO:0007669"/>
    <property type="project" value="TreeGrafter"/>
</dbReference>
<name>A0A0G4GR91_VITBC</name>
<dbReference type="Pfam" id="PF23231">
    <property type="entry name" value="HAT_Syf1_CNRKL1_C"/>
    <property type="match status" value="2"/>
</dbReference>
<evidence type="ECO:0000256" key="5">
    <source>
        <dbReference type="ARBA" id="ARBA00023187"/>
    </source>
</evidence>
<dbReference type="InterPro" id="IPR003107">
    <property type="entry name" value="HAT"/>
</dbReference>
<feature type="domain" description="Pre-mRNA-splicing factor Syf1/CRNKL1-like C-terminal HAT-repeats" evidence="8">
    <location>
        <begin position="87"/>
        <end position="374"/>
    </location>
</feature>
<keyword evidence="4" id="KW-0677">Repeat</keyword>
<accession>A0A0G4GR91</accession>
<dbReference type="Gene3D" id="1.25.40.10">
    <property type="entry name" value="Tetratricopeptide repeat domain"/>
    <property type="match status" value="3"/>
</dbReference>
<evidence type="ECO:0000256" key="3">
    <source>
        <dbReference type="ARBA" id="ARBA00022664"/>
    </source>
</evidence>
<keyword evidence="6" id="KW-0539">Nucleus</keyword>
<dbReference type="PANTHER" id="PTHR11246">
    <property type="entry name" value="PRE-MRNA SPLICING FACTOR"/>
    <property type="match status" value="1"/>
</dbReference>
<dbReference type="FunFam" id="1.25.40.10:FF:000072">
    <property type="entry name" value="Crooked neck-like protein 1"/>
    <property type="match status" value="1"/>
</dbReference>
<reference evidence="9 10" key="1">
    <citation type="submission" date="2014-11" db="EMBL/GenBank/DDBJ databases">
        <authorList>
            <person name="Zhu J."/>
            <person name="Qi W."/>
            <person name="Song R."/>
        </authorList>
    </citation>
    <scope>NUCLEOTIDE SEQUENCE [LARGE SCALE GENOMIC DNA]</scope>
</reference>
<keyword evidence="10" id="KW-1185">Reference proteome</keyword>
<dbReference type="PANTHER" id="PTHR11246:SF3">
    <property type="entry name" value="CROOKED NECK-LIKE PROTEIN 1"/>
    <property type="match status" value="1"/>
</dbReference>
<dbReference type="AlphaFoldDB" id="A0A0G4GR91"/>
<dbReference type="GO" id="GO:0071011">
    <property type="term" value="C:precatalytic spliceosome"/>
    <property type="evidence" value="ECO:0007669"/>
    <property type="project" value="TreeGrafter"/>
</dbReference>
<sequence>MDEDEGRGRRGPRTSMGKQAAVKNKTPAPIQITAEQLLREAVDRQGEEARRPRQRIVDDDELAEYRIRKRKEFEDTLRRQRHHIGSWIKYATWEAAQKEFRRARSVFERALNVEYTNVGLWVKYIEMETKNKFINSARNLYDRVTNLLPREDQFWFKYAHMEELLGNYAGARTIYDRWMEWNPDEKGWMLYIKFEERCGEIERCRRIFENFLSNRPSEASFLKLCKFEEKHRNYDRARAGFEKAIEILGDDALGEQFYIKFAQFEHRRRENERATMIYKQALNILPKGESEELYRSYVAFQKQHGAKNAIEETILEKRRFVYEDAIKKNPRNYDNWFDYVRLEESAGDVERIREVYERAVANLPPAPEKRFWKRYIYLWLYYALFEEMQTGDMEKARQVYRKALDLVPHQSFSFAKLWTLFAEFEVRQLNIDRARKIYGEAIARCGKEKIFEKYAALELQLGNIDRCRKIYAQFVSMQPHNPKAWTAFVELETAAEEHDRARGLCELAIRQEVMDRPELVWKCYIDMETTLGELERARRLYEQLLEKTQHFKVYRGYSEFEYRHAGSMEKARQVIQKGLEHCRDNQLDEERAMLLEHWLSLERENGDAKMVDEVFRKQPKKVRKKRNIVADDGTAQGYEEYISYIFPEDDSSAANMRILEVARAWKRKKAQEEAGQAAAT</sequence>
<dbReference type="SUPFAM" id="SSF48452">
    <property type="entry name" value="TPR-like"/>
    <property type="match status" value="2"/>
</dbReference>
<evidence type="ECO:0000313" key="9">
    <source>
        <dbReference type="EMBL" id="CEM33045.1"/>
    </source>
</evidence>
<keyword evidence="3" id="KW-0507">mRNA processing</keyword>
<evidence type="ECO:0000256" key="4">
    <source>
        <dbReference type="ARBA" id="ARBA00022737"/>
    </source>
</evidence>
<evidence type="ECO:0000313" key="10">
    <source>
        <dbReference type="Proteomes" id="UP000041254"/>
    </source>
</evidence>
<proteinExistence type="inferred from homology"/>
<dbReference type="GO" id="GO:0071014">
    <property type="term" value="C:post-mRNA release spliceosomal complex"/>
    <property type="evidence" value="ECO:0007669"/>
    <property type="project" value="TreeGrafter"/>
</dbReference>
<evidence type="ECO:0000256" key="2">
    <source>
        <dbReference type="ARBA" id="ARBA00008644"/>
    </source>
</evidence>
<dbReference type="InterPro" id="IPR011990">
    <property type="entry name" value="TPR-like_helical_dom_sf"/>
</dbReference>
<comment type="similarity">
    <text evidence="2">Belongs to the crooked-neck family.</text>
</comment>
<dbReference type="OrthoDB" id="541719at2759"/>
<dbReference type="GO" id="GO:0000245">
    <property type="term" value="P:spliceosomal complex assembly"/>
    <property type="evidence" value="ECO:0007669"/>
    <property type="project" value="TreeGrafter"/>
</dbReference>
<dbReference type="InterPro" id="IPR055430">
    <property type="entry name" value="HAT_Syf1_CNRKL1_C"/>
</dbReference>
<keyword evidence="5" id="KW-0508">mRNA splicing</keyword>
<dbReference type="InParanoid" id="A0A0G4GR91"/>
<evidence type="ECO:0000256" key="1">
    <source>
        <dbReference type="ARBA" id="ARBA00004123"/>
    </source>
</evidence>
<evidence type="ECO:0000256" key="7">
    <source>
        <dbReference type="SAM" id="MobiDB-lite"/>
    </source>
</evidence>
<comment type="subcellular location">
    <subcellularLocation>
        <location evidence="1">Nucleus</location>
    </subcellularLocation>
</comment>
<dbReference type="STRING" id="1169540.A0A0G4GR91"/>
<dbReference type="GO" id="GO:0000974">
    <property type="term" value="C:Prp19 complex"/>
    <property type="evidence" value="ECO:0007669"/>
    <property type="project" value="TreeGrafter"/>
</dbReference>
<dbReference type="InterPro" id="IPR045075">
    <property type="entry name" value="Syf1-like"/>
</dbReference>